<evidence type="ECO:0000313" key="1">
    <source>
        <dbReference type="EMBL" id="RQH00282.1"/>
    </source>
</evidence>
<keyword evidence="2" id="KW-1185">Reference proteome</keyword>
<accession>A0A3N6MVD3</accession>
<reference evidence="1 2" key="1">
    <citation type="submission" date="2018-10" db="EMBL/GenBank/DDBJ databases">
        <title>Natrarchaeobius chitinivorans gen. nov., sp. nov., and Natrarchaeobius haloalkaliphilus sp. nov., alkaliphilic, chitin-utilizing haloarchaea from hypersaline alkaline lakes.</title>
        <authorList>
            <person name="Sorokin D.Y."/>
            <person name="Elcheninov A.G."/>
            <person name="Kostrikina N.A."/>
            <person name="Bale N.J."/>
            <person name="Sinninghe Damste J.S."/>
            <person name="Khijniak T.V."/>
            <person name="Kublanov I.V."/>
            <person name="Toshchakov S.V."/>
        </authorList>
    </citation>
    <scope>NUCLEOTIDE SEQUENCE [LARGE SCALE GENOMIC DNA]</scope>
    <source>
        <strain evidence="1 2">AArcht7</strain>
    </source>
</reference>
<organism evidence="1 2">
    <name type="scientific">Natrarchaeobius chitinivorans</name>
    <dbReference type="NCBI Taxonomy" id="1679083"/>
    <lineage>
        <taxon>Archaea</taxon>
        <taxon>Methanobacteriati</taxon>
        <taxon>Methanobacteriota</taxon>
        <taxon>Stenosarchaea group</taxon>
        <taxon>Halobacteria</taxon>
        <taxon>Halobacteriales</taxon>
        <taxon>Natrialbaceae</taxon>
        <taxon>Natrarchaeobius</taxon>
    </lineage>
</organism>
<dbReference type="Proteomes" id="UP000281431">
    <property type="component" value="Unassembled WGS sequence"/>
</dbReference>
<name>A0A3N6MVD3_NATCH</name>
<gene>
    <name evidence="1" type="ORF">EA472_10470</name>
</gene>
<dbReference type="AlphaFoldDB" id="A0A3N6MVD3"/>
<sequence>MPLPPRALSRAFTFRKTNGRVARGRSDDPVSDVAHVTNAYADGLICYVFRQHRTLPSTPIETSNS</sequence>
<evidence type="ECO:0000313" key="2">
    <source>
        <dbReference type="Proteomes" id="UP000281431"/>
    </source>
</evidence>
<comment type="caution">
    <text evidence="1">The sequence shown here is derived from an EMBL/GenBank/DDBJ whole genome shotgun (WGS) entry which is preliminary data.</text>
</comment>
<proteinExistence type="predicted"/>
<dbReference type="EMBL" id="REFZ01000006">
    <property type="protein sequence ID" value="RQH00282.1"/>
    <property type="molecule type" value="Genomic_DNA"/>
</dbReference>
<protein>
    <submittedName>
        <fullName evidence="1">Uncharacterized protein</fullName>
    </submittedName>
</protein>